<feature type="short sequence motif" description="HXTX 2" evidence="2">
    <location>
        <begin position="119"/>
        <end position="122"/>
    </location>
</feature>
<reference evidence="3 4" key="1">
    <citation type="submission" date="2018-10" db="EMBL/GenBank/DDBJ databases">
        <title>Genomic Encyclopedia of Type Strains, Phase IV (KMG-IV): sequencing the most valuable type-strain genomes for metagenomic binning, comparative biology and taxonomic classification.</title>
        <authorList>
            <person name="Goeker M."/>
        </authorList>
    </citation>
    <scope>NUCLEOTIDE SEQUENCE [LARGE SCALE GENOMIC DNA]</scope>
    <source>
        <strain evidence="3 4">DSM 22008</strain>
    </source>
</reference>
<dbReference type="EMBL" id="RBII01000002">
    <property type="protein sequence ID" value="RKQ69149.1"/>
    <property type="molecule type" value="Genomic_DNA"/>
</dbReference>
<dbReference type="InterPro" id="IPR009097">
    <property type="entry name" value="Cyclic_Pdiesterase"/>
</dbReference>
<evidence type="ECO:0000256" key="2">
    <source>
        <dbReference type="HAMAP-Rule" id="MF_01940"/>
    </source>
</evidence>
<evidence type="ECO:0000313" key="3">
    <source>
        <dbReference type="EMBL" id="RKQ69149.1"/>
    </source>
</evidence>
<protein>
    <recommendedName>
        <fullName evidence="2">RNA 2',3'-cyclic phosphodiesterase</fullName>
        <shortName evidence="2">RNA 2',3'-CPDase</shortName>
        <ecNumber evidence="2">3.1.4.58</ecNumber>
    </recommendedName>
</protein>
<keyword evidence="4" id="KW-1185">Reference proteome</keyword>
<dbReference type="AlphaFoldDB" id="A0A420WDP6"/>
<dbReference type="SUPFAM" id="SSF55144">
    <property type="entry name" value="LigT-like"/>
    <property type="match status" value="1"/>
</dbReference>
<dbReference type="GO" id="GO:0016874">
    <property type="term" value="F:ligase activity"/>
    <property type="evidence" value="ECO:0007669"/>
    <property type="project" value="UniProtKB-KW"/>
</dbReference>
<comment type="caution">
    <text evidence="3">The sequence shown here is derived from an EMBL/GenBank/DDBJ whole genome shotgun (WGS) entry which is preliminary data.</text>
</comment>
<dbReference type="NCBIfam" id="TIGR02258">
    <property type="entry name" value="2_5_ligase"/>
    <property type="match status" value="1"/>
</dbReference>
<feature type="active site" description="Proton donor" evidence="2">
    <location>
        <position position="36"/>
    </location>
</feature>
<dbReference type="Gene3D" id="3.90.1140.10">
    <property type="entry name" value="Cyclic phosphodiesterase"/>
    <property type="match status" value="1"/>
</dbReference>
<name>A0A420WDP6_9PROT</name>
<feature type="short sequence motif" description="HXTX 1" evidence="2">
    <location>
        <begin position="36"/>
        <end position="39"/>
    </location>
</feature>
<comment type="catalytic activity">
    <reaction evidence="2">
        <text>a 3'-end 2',3'-cyclophospho-ribonucleotide-RNA + H2O = a 3'-end 2'-phospho-ribonucleotide-RNA + H(+)</text>
        <dbReference type="Rhea" id="RHEA:11828"/>
        <dbReference type="Rhea" id="RHEA-COMP:10464"/>
        <dbReference type="Rhea" id="RHEA-COMP:17353"/>
        <dbReference type="ChEBI" id="CHEBI:15377"/>
        <dbReference type="ChEBI" id="CHEBI:15378"/>
        <dbReference type="ChEBI" id="CHEBI:83064"/>
        <dbReference type="ChEBI" id="CHEBI:173113"/>
        <dbReference type="EC" id="3.1.4.58"/>
    </reaction>
</comment>
<accession>A0A420WDP6</accession>
<dbReference type="GO" id="GO:0008664">
    <property type="term" value="F:RNA 2',3'-cyclic 3'-phosphodiesterase activity"/>
    <property type="evidence" value="ECO:0007669"/>
    <property type="project" value="UniProtKB-EC"/>
</dbReference>
<comment type="function">
    <text evidence="2">Hydrolyzes RNA 2',3'-cyclic phosphodiester to an RNA 2'-phosphomonoester.</text>
</comment>
<comment type="similarity">
    <text evidence="2">Belongs to the 2H phosphoesterase superfamily. ThpR family.</text>
</comment>
<feature type="active site" description="Proton acceptor" evidence="2">
    <location>
        <position position="119"/>
    </location>
</feature>
<keyword evidence="1 2" id="KW-0378">Hydrolase</keyword>
<sequence>MILFAAIKMQPRTVTALTRIQKGVSGARWSAAEKLHITTGFFSEVDDDRAEILDDELAKLRMCGFELSIKGVGHFGSAEPHSIWAGVQPHPSLTRIHEHCKTAARRAGIVMEKRKYVPHVTLAYLKKGAPLDRIIKFEQRLAAFEAGPFFVDEFQLYSSWRKINGPNIYRLEASYPLLGV</sequence>
<proteinExistence type="inferred from homology"/>
<dbReference type="RefSeq" id="WP_233345557.1">
    <property type="nucleotide sequence ID" value="NZ_RBII01000002.1"/>
</dbReference>
<organism evidence="3 4">
    <name type="scientific">Litorimonas taeanensis</name>
    <dbReference type="NCBI Taxonomy" id="568099"/>
    <lineage>
        <taxon>Bacteria</taxon>
        <taxon>Pseudomonadati</taxon>
        <taxon>Pseudomonadota</taxon>
        <taxon>Alphaproteobacteria</taxon>
        <taxon>Maricaulales</taxon>
        <taxon>Robiginitomaculaceae</taxon>
    </lineage>
</organism>
<dbReference type="PANTHER" id="PTHR35561:SF1">
    <property type="entry name" value="RNA 2',3'-CYCLIC PHOSPHODIESTERASE"/>
    <property type="match status" value="1"/>
</dbReference>
<dbReference type="Proteomes" id="UP000282211">
    <property type="component" value="Unassembled WGS sequence"/>
</dbReference>
<dbReference type="PANTHER" id="PTHR35561">
    <property type="entry name" value="RNA 2',3'-CYCLIC PHOSPHODIESTERASE"/>
    <property type="match status" value="1"/>
</dbReference>
<gene>
    <name evidence="3" type="ORF">DES40_1936</name>
</gene>
<dbReference type="Pfam" id="PF13563">
    <property type="entry name" value="2_5_RNA_ligase2"/>
    <property type="match status" value="1"/>
</dbReference>
<dbReference type="HAMAP" id="MF_01940">
    <property type="entry name" value="RNA_CPDase"/>
    <property type="match status" value="1"/>
</dbReference>
<dbReference type="GO" id="GO:0004113">
    <property type="term" value="F:2',3'-cyclic-nucleotide 3'-phosphodiesterase activity"/>
    <property type="evidence" value="ECO:0007669"/>
    <property type="project" value="InterPro"/>
</dbReference>
<evidence type="ECO:0000256" key="1">
    <source>
        <dbReference type="ARBA" id="ARBA00022801"/>
    </source>
</evidence>
<dbReference type="InParanoid" id="A0A420WDP6"/>
<dbReference type="InterPro" id="IPR004175">
    <property type="entry name" value="RNA_CPDase"/>
</dbReference>
<dbReference type="EC" id="3.1.4.58" evidence="2"/>
<evidence type="ECO:0000313" key="4">
    <source>
        <dbReference type="Proteomes" id="UP000282211"/>
    </source>
</evidence>
<keyword evidence="3" id="KW-0436">Ligase</keyword>